<dbReference type="Proteomes" id="UP000010798">
    <property type="component" value="Chromosome"/>
</dbReference>
<sequence>MKERRSVDEVARLMCEADRDLAKFMLGADVCGKA</sequence>
<proteinExistence type="predicted"/>
<gene>
    <name evidence="1" type="ordered locus">Sinac_6441</name>
</gene>
<dbReference type="EMBL" id="CP003364">
    <property type="protein sequence ID" value="AGA30520.1"/>
    <property type="molecule type" value="Genomic_DNA"/>
</dbReference>
<protein>
    <submittedName>
        <fullName evidence="1">Uncharacterized protein</fullName>
    </submittedName>
</protein>
<dbReference type="AlphaFoldDB" id="L0DNX2"/>
<dbReference type="HOGENOM" id="CLU_3376038_0_0_0"/>
<accession>L0DNX2</accession>
<evidence type="ECO:0000313" key="1">
    <source>
        <dbReference type="EMBL" id="AGA30520.1"/>
    </source>
</evidence>
<name>L0DNX2_SINAD</name>
<dbReference type="KEGG" id="saci:Sinac_6441"/>
<organism evidence="1 2">
    <name type="scientific">Singulisphaera acidiphila (strain ATCC BAA-1392 / DSM 18658 / VKM B-2454 / MOB10)</name>
    <dbReference type="NCBI Taxonomy" id="886293"/>
    <lineage>
        <taxon>Bacteria</taxon>
        <taxon>Pseudomonadati</taxon>
        <taxon>Planctomycetota</taxon>
        <taxon>Planctomycetia</taxon>
        <taxon>Isosphaerales</taxon>
        <taxon>Isosphaeraceae</taxon>
        <taxon>Singulisphaera</taxon>
    </lineage>
</organism>
<reference evidence="1 2" key="1">
    <citation type="submission" date="2012-02" db="EMBL/GenBank/DDBJ databases">
        <title>Complete sequence of chromosome of Singulisphaera acidiphila DSM 18658.</title>
        <authorList>
            <consortium name="US DOE Joint Genome Institute (JGI-PGF)"/>
            <person name="Lucas S."/>
            <person name="Copeland A."/>
            <person name="Lapidus A."/>
            <person name="Glavina del Rio T."/>
            <person name="Dalin E."/>
            <person name="Tice H."/>
            <person name="Bruce D."/>
            <person name="Goodwin L."/>
            <person name="Pitluck S."/>
            <person name="Peters L."/>
            <person name="Ovchinnikova G."/>
            <person name="Chertkov O."/>
            <person name="Kyrpides N."/>
            <person name="Mavromatis K."/>
            <person name="Ivanova N."/>
            <person name="Brettin T."/>
            <person name="Detter J.C."/>
            <person name="Han C."/>
            <person name="Larimer F."/>
            <person name="Land M."/>
            <person name="Hauser L."/>
            <person name="Markowitz V."/>
            <person name="Cheng J.-F."/>
            <person name="Hugenholtz P."/>
            <person name="Woyke T."/>
            <person name="Wu D."/>
            <person name="Tindall B."/>
            <person name="Pomrenke H."/>
            <person name="Brambilla E."/>
            <person name="Klenk H.-P."/>
            <person name="Eisen J.A."/>
        </authorList>
    </citation>
    <scope>NUCLEOTIDE SEQUENCE [LARGE SCALE GENOMIC DNA]</scope>
    <source>
        <strain evidence="2">ATCC BAA-1392 / DSM 18658 / VKM B-2454 / MOB10</strain>
    </source>
</reference>
<keyword evidence="2" id="KW-1185">Reference proteome</keyword>
<evidence type="ECO:0000313" key="2">
    <source>
        <dbReference type="Proteomes" id="UP000010798"/>
    </source>
</evidence>